<evidence type="ECO:0000313" key="1">
    <source>
        <dbReference type="EMBL" id="SVA02389.1"/>
    </source>
</evidence>
<dbReference type="PANTHER" id="PTHR34861">
    <property type="match status" value="1"/>
</dbReference>
<dbReference type="Pfam" id="PF04199">
    <property type="entry name" value="Cyclase"/>
    <property type="match status" value="1"/>
</dbReference>
<accession>A0A381SFY5</accession>
<dbReference type="EMBL" id="UINC01003000">
    <property type="protein sequence ID" value="SVA02389.1"/>
    <property type="molecule type" value="Genomic_DNA"/>
</dbReference>
<proteinExistence type="predicted"/>
<dbReference type="PANTHER" id="PTHR34861:SF10">
    <property type="entry name" value="CYCLASE"/>
    <property type="match status" value="1"/>
</dbReference>
<dbReference type="Gene3D" id="3.50.30.50">
    <property type="entry name" value="Putative cyclase"/>
    <property type="match status" value="1"/>
</dbReference>
<gene>
    <name evidence="1" type="ORF">METZ01_LOCUS55243</name>
</gene>
<reference evidence="1" key="1">
    <citation type="submission" date="2018-05" db="EMBL/GenBank/DDBJ databases">
        <authorList>
            <person name="Lanie J.A."/>
            <person name="Ng W.-L."/>
            <person name="Kazmierczak K.M."/>
            <person name="Andrzejewski T.M."/>
            <person name="Davidsen T.M."/>
            <person name="Wayne K.J."/>
            <person name="Tettelin H."/>
            <person name="Glass J.I."/>
            <person name="Rusch D."/>
            <person name="Podicherti R."/>
            <person name="Tsui H.-C.T."/>
            <person name="Winkler M.E."/>
        </authorList>
    </citation>
    <scope>NUCLEOTIDE SEQUENCE</scope>
</reference>
<protein>
    <recommendedName>
        <fullName evidence="2">Cyclase family protein</fullName>
    </recommendedName>
</protein>
<dbReference type="GO" id="GO:0004061">
    <property type="term" value="F:arylformamidase activity"/>
    <property type="evidence" value="ECO:0007669"/>
    <property type="project" value="InterPro"/>
</dbReference>
<dbReference type="GO" id="GO:0019441">
    <property type="term" value="P:L-tryptophan catabolic process to kynurenine"/>
    <property type="evidence" value="ECO:0007669"/>
    <property type="project" value="InterPro"/>
</dbReference>
<dbReference type="AlphaFoldDB" id="A0A381SFY5"/>
<evidence type="ECO:0008006" key="2">
    <source>
        <dbReference type="Google" id="ProtNLM"/>
    </source>
</evidence>
<dbReference type="InterPro" id="IPR037175">
    <property type="entry name" value="KFase_sf"/>
</dbReference>
<dbReference type="SUPFAM" id="SSF102198">
    <property type="entry name" value="Putative cyclase"/>
    <property type="match status" value="1"/>
</dbReference>
<sequence length="314" mass="34089">MTVSWPSQEDLLDWIESDLNNWGRWGKDDQKGTLNHLSEEKTLQALGLVSEGAAVSCARPIEFKASVDVPRPPQHFMVSAGDTYRKGESNERQVAMDYFGMIFHGHTVTHIDSLAHFFWNGQTYNGRPSSVVSTAEGATEFDVMPATSGIVTKGVLVDAPLLRNVDYIERGDGVGVSDIEAAEREHGVKVEKGDVLLLRTGQLGRRGITGPVDIAVGGSSGPSPEILPLLQDRQVAVMGSDTGNDVAPNPYDLFTNPVHQVGIVGLGLWILDNAWLDDLAKACSDRGRWEFMISILPLKMPTVTGSPVNPLVVF</sequence>
<organism evidence="1">
    <name type="scientific">marine metagenome</name>
    <dbReference type="NCBI Taxonomy" id="408172"/>
    <lineage>
        <taxon>unclassified sequences</taxon>
        <taxon>metagenomes</taxon>
        <taxon>ecological metagenomes</taxon>
    </lineage>
</organism>
<dbReference type="InterPro" id="IPR007325">
    <property type="entry name" value="KFase/CYL"/>
</dbReference>
<name>A0A381SFY5_9ZZZZ</name>